<reference evidence="1" key="2">
    <citation type="submission" date="2023-01" db="EMBL/GenBank/DDBJ databases">
        <authorList>
            <person name="Sun Q."/>
            <person name="Evtushenko L."/>
        </authorList>
    </citation>
    <scope>NUCLEOTIDE SEQUENCE</scope>
    <source>
        <strain evidence="1">VKM B-1499</strain>
    </source>
</reference>
<evidence type="ECO:0000313" key="1">
    <source>
        <dbReference type="EMBL" id="GLK47940.1"/>
    </source>
</evidence>
<comment type="caution">
    <text evidence="1">The sequence shown here is derived from an EMBL/GenBank/DDBJ whole genome shotgun (WGS) entry which is preliminary data.</text>
</comment>
<dbReference type="InterPro" id="IPR007460">
    <property type="entry name" value="BrnT_toxin"/>
</dbReference>
<sequence>MIVFDPAKDAANIAKHGVSLRLAEEMDLAAAFVRQDTRKDYQETRFNAYGYVDGRLYALTFTVRGEDVRAISLRRARTKELMKWRSES</sequence>
<protein>
    <recommendedName>
        <fullName evidence="3">BrnT family toxin</fullName>
    </recommendedName>
</protein>
<organism evidence="1 2">
    <name type="scientific">Brevundimonas intermedia</name>
    <dbReference type="NCBI Taxonomy" id="74315"/>
    <lineage>
        <taxon>Bacteria</taxon>
        <taxon>Pseudomonadati</taxon>
        <taxon>Pseudomonadota</taxon>
        <taxon>Alphaproteobacteria</taxon>
        <taxon>Caulobacterales</taxon>
        <taxon>Caulobacteraceae</taxon>
        <taxon>Brevundimonas</taxon>
    </lineage>
</organism>
<reference evidence="1" key="1">
    <citation type="journal article" date="2014" name="Int. J. Syst. Evol. Microbiol.">
        <title>Complete genome of a new Firmicutes species belonging to the dominant human colonic microbiota ('Ruminococcus bicirculans') reveals two chromosomes and a selective capacity to utilize plant glucans.</title>
        <authorList>
            <consortium name="NISC Comparative Sequencing Program"/>
            <person name="Wegmann U."/>
            <person name="Louis P."/>
            <person name="Goesmann A."/>
            <person name="Henrissat B."/>
            <person name="Duncan S.H."/>
            <person name="Flint H.J."/>
        </authorList>
    </citation>
    <scope>NUCLEOTIDE SEQUENCE</scope>
    <source>
        <strain evidence="1">VKM B-1499</strain>
    </source>
</reference>
<dbReference type="InterPro" id="IPR038573">
    <property type="entry name" value="BrnT_sf"/>
</dbReference>
<dbReference type="Proteomes" id="UP001143509">
    <property type="component" value="Unassembled WGS sequence"/>
</dbReference>
<keyword evidence="2" id="KW-1185">Reference proteome</keyword>
<dbReference type="EMBL" id="BSFD01000002">
    <property type="protein sequence ID" value="GLK47940.1"/>
    <property type="molecule type" value="Genomic_DNA"/>
</dbReference>
<dbReference type="RefSeq" id="WP_271164211.1">
    <property type="nucleotide sequence ID" value="NZ_BSFD01000002.1"/>
</dbReference>
<evidence type="ECO:0000313" key="2">
    <source>
        <dbReference type="Proteomes" id="UP001143509"/>
    </source>
</evidence>
<evidence type="ECO:0008006" key="3">
    <source>
        <dbReference type="Google" id="ProtNLM"/>
    </source>
</evidence>
<dbReference type="Gene3D" id="3.10.450.530">
    <property type="entry name" value="Ribonuclease toxin, BrnT, of type II toxin-antitoxin system"/>
    <property type="match status" value="1"/>
</dbReference>
<accession>A0ABQ5T732</accession>
<gene>
    <name evidence="1" type="ORF">GCM10017620_09130</name>
</gene>
<name>A0ABQ5T732_9CAUL</name>
<proteinExistence type="predicted"/>
<dbReference type="Pfam" id="PF04365">
    <property type="entry name" value="BrnT_toxin"/>
    <property type="match status" value="1"/>
</dbReference>